<dbReference type="PANTHER" id="PTHR42953:SF3">
    <property type="entry name" value="HIGH-AFFINITY ZINC UPTAKE SYSTEM PROTEIN ZNUA"/>
    <property type="match status" value="1"/>
</dbReference>
<dbReference type="InterPro" id="IPR050492">
    <property type="entry name" value="Bact_metal-bind_prot9"/>
</dbReference>
<dbReference type="PANTHER" id="PTHR42953">
    <property type="entry name" value="HIGH-AFFINITY ZINC UPTAKE SYSTEM PROTEIN ZNUA-RELATED"/>
    <property type="match status" value="1"/>
</dbReference>
<reference evidence="4 5" key="1">
    <citation type="submission" date="2018-06" db="EMBL/GenBank/DDBJ databases">
        <authorList>
            <consortium name="Pathogen Informatics"/>
            <person name="Doyle S."/>
        </authorList>
    </citation>
    <scope>NUCLEOTIDE SEQUENCE [LARGE SCALE GENOMIC DNA]</scope>
    <source>
        <strain evidence="4 5">NCTC13102</strain>
    </source>
</reference>
<dbReference type="SUPFAM" id="SSF53807">
    <property type="entry name" value="Helical backbone' metal receptor"/>
    <property type="match status" value="1"/>
</dbReference>
<dbReference type="GO" id="GO:0007155">
    <property type="term" value="P:cell adhesion"/>
    <property type="evidence" value="ECO:0007669"/>
    <property type="project" value="InterPro"/>
</dbReference>
<gene>
    <name evidence="4" type="primary">adcA</name>
    <name evidence="4" type="ORF">NCTC13102_01129</name>
</gene>
<evidence type="ECO:0000256" key="2">
    <source>
        <dbReference type="ARBA" id="ARBA00022448"/>
    </source>
</evidence>
<dbReference type="Proteomes" id="UP000250166">
    <property type="component" value="Unassembled WGS sequence"/>
</dbReference>
<evidence type="ECO:0000313" key="5">
    <source>
        <dbReference type="Proteomes" id="UP000250166"/>
    </source>
</evidence>
<accession>A0A2X3BFV3</accession>
<dbReference type="Gene3D" id="3.40.50.1980">
    <property type="entry name" value="Nitrogenase molybdenum iron protein domain"/>
    <property type="match status" value="2"/>
</dbReference>
<dbReference type="GO" id="GO:0046872">
    <property type="term" value="F:metal ion binding"/>
    <property type="evidence" value="ECO:0007669"/>
    <property type="project" value="InterPro"/>
</dbReference>
<dbReference type="AlphaFoldDB" id="A0A2X3BFV3"/>
<dbReference type="InterPro" id="IPR006129">
    <property type="entry name" value="AdhesinB"/>
</dbReference>
<evidence type="ECO:0000256" key="1">
    <source>
        <dbReference type="ARBA" id="ARBA00011028"/>
    </source>
</evidence>
<comment type="similarity">
    <text evidence="1">Belongs to the bacterial solute-binding protein 9 family.</text>
</comment>
<dbReference type="GO" id="GO:0030001">
    <property type="term" value="P:metal ion transport"/>
    <property type="evidence" value="ECO:0007669"/>
    <property type="project" value="InterPro"/>
</dbReference>
<proteinExistence type="inferred from homology"/>
<keyword evidence="3" id="KW-0732">Signal</keyword>
<keyword evidence="2" id="KW-0813">Transport</keyword>
<dbReference type="EMBL" id="UAWL01000006">
    <property type="protein sequence ID" value="SQB98664.1"/>
    <property type="molecule type" value="Genomic_DNA"/>
</dbReference>
<organism evidence="4 5">
    <name type="scientific">Helicobacter fennelliae</name>
    <dbReference type="NCBI Taxonomy" id="215"/>
    <lineage>
        <taxon>Bacteria</taxon>
        <taxon>Pseudomonadati</taxon>
        <taxon>Campylobacterota</taxon>
        <taxon>Epsilonproteobacteria</taxon>
        <taxon>Campylobacterales</taxon>
        <taxon>Helicobacteraceae</taxon>
        <taxon>Helicobacter</taxon>
    </lineage>
</organism>
<protein>
    <submittedName>
        <fullName evidence="4">Cation ABC transporter</fullName>
    </submittedName>
</protein>
<name>A0A2X3BFV3_9HELI</name>
<dbReference type="Pfam" id="PF01297">
    <property type="entry name" value="ZnuA"/>
    <property type="match status" value="1"/>
</dbReference>
<dbReference type="RefSeq" id="WP_112058632.1">
    <property type="nucleotide sequence ID" value="NZ_UAWL01000006.1"/>
</dbReference>
<evidence type="ECO:0000256" key="3">
    <source>
        <dbReference type="ARBA" id="ARBA00022729"/>
    </source>
</evidence>
<dbReference type="PRINTS" id="PR00691">
    <property type="entry name" value="ADHESINB"/>
</dbReference>
<sequence>MRVFLGMAFGICVMLAEINVVVSVAPQEYFIKAIAKDRAKVSIMVPQGIVPETFEPSPKEAQIIQKAHLFFGVGMDYEEEWIKRFNTLNASLRYINLADKILSKNNENYTKSDIHTHHDPHIWISLNLAQMQAQEICDVFIKLDSAYKDFYMQNLNDFLAQIAVMQTDFKQIFLESHTKTFIVIHPGFGYLAKEFGLREVALELDGKETKTKRLDEIVRLIRKENIKRLFSQPQFDPATINQIASMLGLEVVILDPLRADWADNMYEIARKIAYQ</sequence>
<evidence type="ECO:0000313" key="4">
    <source>
        <dbReference type="EMBL" id="SQB98664.1"/>
    </source>
</evidence>
<dbReference type="InterPro" id="IPR006127">
    <property type="entry name" value="ZnuA-like"/>
</dbReference>